<sequence length="478" mass="50858">MLTYLPWIDLVDILLRGGNAADAAVAVAAALNVTEPCSTGIGGDAFCLFYDAQSGSVKGLNGSGRASSQATLSCLAGLGFTKDCLFSKRHGLTVTVPGAAAAWVDTVENFGSGKELASQGKPGFYCGRVARALSQAVQQHGGLITVEDLQAHQTTFDDPISTSYRGVRVWEMPPSGQGLTALMALNILEGFDLQALRPNSAEYLHLVIEALRLSFADTMWYNADPSHVTVPVQELLSKDYAARRRDLIDPDRATADVLKGSPFTSSDTVYFCTADADGNACSFINSNYMGFGTAIVPEGCGFTLQNRGCGFSLDPAHPNVMAPNKRPYHTIIPSLVTSDTTGELLSVFGVMGGFMQPQGHVQVLLNQVEFGMNPQQALDQPRICLEDVDRDDGVHVGSINSKVLLEEGIADDDVQMLRTMGHPVSIASGYKRSIMGRGQVITRGAWWAKPSGGADVCSDAAVYWAGSDPRADGCVAAY</sequence>
<dbReference type="Gene3D" id="3.60.20.40">
    <property type="match status" value="1"/>
</dbReference>
<dbReference type="PRINTS" id="PR01210">
    <property type="entry name" value="GGTRANSPTASE"/>
</dbReference>
<organism evidence="1 2">
    <name type="scientific">Pomacea canaliculata</name>
    <name type="common">Golden apple snail</name>
    <dbReference type="NCBI Taxonomy" id="400727"/>
    <lineage>
        <taxon>Eukaryota</taxon>
        <taxon>Metazoa</taxon>
        <taxon>Spiralia</taxon>
        <taxon>Lophotrochozoa</taxon>
        <taxon>Mollusca</taxon>
        <taxon>Gastropoda</taxon>
        <taxon>Caenogastropoda</taxon>
        <taxon>Architaenioglossa</taxon>
        <taxon>Ampullarioidea</taxon>
        <taxon>Ampullariidae</taxon>
        <taxon>Pomacea</taxon>
    </lineage>
</organism>
<accession>A0A2T7PWG4</accession>
<dbReference type="AlphaFoldDB" id="A0A2T7PWG4"/>
<comment type="caution">
    <text evidence="1">The sequence shown here is derived from an EMBL/GenBank/DDBJ whole genome shotgun (WGS) entry which is preliminary data.</text>
</comment>
<dbReference type="Pfam" id="PF01019">
    <property type="entry name" value="G_glu_transpept"/>
    <property type="match status" value="2"/>
</dbReference>
<dbReference type="InterPro" id="IPR043137">
    <property type="entry name" value="GGT_ssub_C"/>
</dbReference>
<evidence type="ECO:0008006" key="3">
    <source>
        <dbReference type="Google" id="ProtNLM"/>
    </source>
</evidence>
<dbReference type="InterPro" id="IPR043138">
    <property type="entry name" value="GGT_lsub"/>
</dbReference>
<proteinExistence type="predicted"/>
<gene>
    <name evidence="1" type="ORF">C0Q70_00360</name>
</gene>
<dbReference type="PANTHER" id="PTHR43881">
    <property type="entry name" value="GAMMA-GLUTAMYLTRANSPEPTIDASE (AFU_ORTHOLOGUE AFUA_4G13580)"/>
    <property type="match status" value="1"/>
</dbReference>
<reference evidence="1 2" key="1">
    <citation type="submission" date="2018-04" db="EMBL/GenBank/DDBJ databases">
        <title>The genome of golden apple snail Pomacea canaliculata provides insight into stress tolerance and invasive adaptation.</title>
        <authorList>
            <person name="Liu C."/>
            <person name="Liu B."/>
            <person name="Ren Y."/>
            <person name="Zhang Y."/>
            <person name="Wang H."/>
            <person name="Li S."/>
            <person name="Jiang F."/>
            <person name="Yin L."/>
            <person name="Zhang G."/>
            <person name="Qian W."/>
            <person name="Fan W."/>
        </authorList>
    </citation>
    <scope>NUCLEOTIDE SEQUENCE [LARGE SCALE GENOMIC DNA]</scope>
    <source>
        <strain evidence="1">SZHN2017</strain>
        <tissue evidence="1">Muscle</tissue>
    </source>
</reference>
<dbReference type="EMBL" id="PZQS01000001">
    <property type="protein sequence ID" value="PVD37759.1"/>
    <property type="molecule type" value="Genomic_DNA"/>
</dbReference>
<dbReference type="SUPFAM" id="SSF56235">
    <property type="entry name" value="N-terminal nucleophile aminohydrolases (Ntn hydrolases)"/>
    <property type="match status" value="1"/>
</dbReference>
<name>A0A2T7PWG4_POMCA</name>
<evidence type="ECO:0000313" key="1">
    <source>
        <dbReference type="EMBL" id="PVD37759.1"/>
    </source>
</evidence>
<dbReference type="STRING" id="400727.A0A2T7PWG4"/>
<dbReference type="PANTHER" id="PTHR43881:SF1">
    <property type="entry name" value="GAMMA-GLUTAMYLTRANSPEPTIDASE (AFU_ORTHOLOGUE AFUA_4G13580)"/>
    <property type="match status" value="1"/>
</dbReference>
<dbReference type="Proteomes" id="UP000245119">
    <property type="component" value="Linkage Group LG1"/>
</dbReference>
<dbReference type="Gene3D" id="1.10.246.130">
    <property type="match status" value="1"/>
</dbReference>
<protein>
    <recommendedName>
        <fullName evidence="3">Gamma-glutamyltransferase</fullName>
    </recommendedName>
</protein>
<dbReference type="OrthoDB" id="2015213at2759"/>
<keyword evidence="2" id="KW-1185">Reference proteome</keyword>
<evidence type="ECO:0000313" key="2">
    <source>
        <dbReference type="Proteomes" id="UP000245119"/>
    </source>
</evidence>
<dbReference type="InterPro" id="IPR052896">
    <property type="entry name" value="GGT-like_enzyme"/>
</dbReference>
<dbReference type="InterPro" id="IPR029055">
    <property type="entry name" value="Ntn_hydrolases_N"/>
</dbReference>